<feature type="domain" description="Alpha/beta hydrolase fold-3" evidence="2">
    <location>
        <begin position="103"/>
        <end position="329"/>
    </location>
</feature>
<dbReference type="OrthoDB" id="408631at2759"/>
<evidence type="ECO:0000313" key="4">
    <source>
        <dbReference type="Proteomes" id="UP000235672"/>
    </source>
</evidence>
<dbReference type="PANTHER" id="PTHR48081:SF8">
    <property type="entry name" value="ALPHA_BETA HYDROLASE FOLD-3 DOMAIN-CONTAINING PROTEIN-RELATED"/>
    <property type="match status" value="1"/>
</dbReference>
<dbReference type="PANTHER" id="PTHR48081">
    <property type="entry name" value="AB HYDROLASE SUPERFAMILY PROTEIN C4A8.06C"/>
    <property type="match status" value="1"/>
</dbReference>
<dbReference type="InterPro" id="IPR013094">
    <property type="entry name" value="AB_hydrolase_3"/>
</dbReference>
<dbReference type="GO" id="GO:0016787">
    <property type="term" value="F:hydrolase activity"/>
    <property type="evidence" value="ECO:0007669"/>
    <property type="project" value="UniProtKB-KW"/>
</dbReference>
<dbReference type="InterPro" id="IPR029058">
    <property type="entry name" value="AB_hydrolase_fold"/>
</dbReference>
<dbReference type="AlphaFoldDB" id="A0A2J6Q5K9"/>
<sequence>MTQSDIVFNGGIFSPDRVPQSTSQINAWLFLQSLSAPEGQEWWDIGAEEFRRLQEAGKTAWPAPTYRAPNGSYIQIPSRESGREITCRVVPPPSSKPDGAFFKIHGGGHVLSHCDWRDELCEAIAEATNLTVVSPEYRLAPEHPFPCGVEDVFDVAEYLVDNSPAIYGGPLKFMGGESAGATLSMQTFLHLLDARPAFSIQGVSFVYGLYDWSLLPSCNNWSTPLVLKTETLKHYREAYLGNRPTEELRDPAISPIYHSVFRYPGSQIASLEDLKTEREKKRAELPPALFLCGTLDPILDDTVLMSFKWQVAGGDAVVKFVEGAPHGYQLFPRERYQPAVFGRKILLDWLKERL</sequence>
<gene>
    <name evidence="3" type="ORF">NA56DRAFT_703192</name>
</gene>
<accession>A0A2J6Q5K9</accession>
<reference evidence="3 4" key="1">
    <citation type="submission" date="2016-05" db="EMBL/GenBank/DDBJ databases">
        <title>A degradative enzymes factory behind the ericoid mycorrhizal symbiosis.</title>
        <authorList>
            <consortium name="DOE Joint Genome Institute"/>
            <person name="Martino E."/>
            <person name="Morin E."/>
            <person name="Grelet G."/>
            <person name="Kuo A."/>
            <person name="Kohler A."/>
            <person name="Daghino S."/>
            <person name="Barry K."/>
            <person name="Choi C."/>
            <person name="Cichocki N."/>
            <person name="Clum A."/>
            <person name="Copeland A."/>
            <person name="Hainaut M."/>
            <person name="Haridas S."/>
            <person name="Labutti K."/>
            <person name="Lindquist E."/>
            <person name="Lipzen A."/>
            <person name="Khouja H.-R."/>
            <person name="Murat C."/>
            <person name="Ohm R."/>
            <person name="Olson A."/>
            <person name="Spatafora J."/>
            <person name="Veneault-Fourrey C."/>
            <person name="Henrissat B."/>
            <person name="Grigoriev I."/>
            <person name="Martin F."/>
            <person name="Perotto S."/>
        </authorList>
    </citation>
    <scope>NUCLEOTIDE SEQUENCE [LARGE SCALE GENOMIC DNA]</scope>
    <source>
        <strain evidence="3 4">UAMH 7357</strain>
    </source>
</reference>
<keyword evidence="4" id="KW-1185">Reference proteome</keyword>
<dbReference type="STRING" id="1745343.A0A2J6Q5K9"/>
<dbReference type="InterPro" id="IPR050300">
    <property type="entry name" value="GDXG_lipolytic_enzyme"/>
</dbReference>
<dbReference type="Pfam" id="PF07859">
    <property type="entry name" value="Abhydrolase_3"/>
    <property type="match status" value="1"/>
</dbReference>
<evidence type="ECO:0000259" key="2">
    <source>
        <dbReference type="Pfam" id="PF07859"/>
    </source>
</evidence>
<dbReference type="SUPFAM" id="SSF53474">
    <property type="entry name" value="alpha/beta-Hydrolases"/>
    <property type="match status" value="1"/>
</dbReference>
<dbReference type="Proteomes" id="UP000235672">
    <property type="component" value="Unassembled WGS sequence"/>
</dbReference>
<dbReference type="EMBL" id="KZ613480">
    <property type="protein sequence ID" value="PMD21549.1"/>
    <property type="molecule type" value="Genomic_DNA"/>
</dbReference>
<proteinExistence type="predicted"/>
<evidence type="ECO:0000313" key="3">
    <source>
        <dbReference type="EMBL" id="PMD21549.1"/>
    </source>
</evidence>
<dbReference type="Gene3D" id="3.40.50.1820">
    <property type="entry name" value="alpha/beta hydrolase"/>
    <property type="match status" value="1"/>
</dbReference>
<organism evidence="3 4">
    <name type="scientific">Hyaloscypha hepaticicola</name>
    <dbReference type="NCBI Taxonomy" id="2082293"/>
    <lineage>
        <taxon>Eukaryota</taxon>
        <taxon>Fungi</taxon>
        <taxon>Dikarya</taxon>
        <taxon>Ascomycota</taxon>
        <taxon>Pezizomycotina</taxon>
        <taxon>Leotiomycetes</taxon>
        <taxon>Helotiales</taxon>
        <taxon>Hyaloscyphaceae</taxon>
        <taxon>Hyaloscypha</taxon>
    </lineage>
</organism>
<evidence type="ECO:0000256" key="1">
    <source>
        <dbReference type="ARBA" id="ARBA00022801"/>
    </source>
</evidence>
<protein>
    <submittedName>
        <fullName evidence="3">Alpha/beta-hydrolase</fullName>
    </submittedName>
</protein>
<name>A0A2J6Q5K9_9HELO</name>
<keyword evidence="1 3" id="KW-0378">Hydrolase</keyword>